<dbReference type="AlphaFoldDB" id="A8P4R0"/>
<dbReference type="Proteomes" id="UP000001861">
    <property type="component" value="Unassembled WGS sequence"/>
</dbReference>
<dbReference type="HOGENOM" id="CLU_577473_0_0_1"/>
<comment type="caution">
    <text evidence="2">The sequence shown here is derived from an EMBL/GenBank/DDBJ whole genome shotgun (WGS) entry which is preliminary data.</text>
</comment>
<organism evidence="2 3">
    <name type="scientific">Coprinopsis cinerea (strain Okayama-7 / 130 / ATCC MYA-4618 / FGSC 9003)</name>
    <name type="common">Inky cap fungus</name>
    <name type="synonym">Hormographiella aspergillata</name>
    <dbReference type="NCBI Taxonomy" id="240176"/>
    <lineage>
        <taxon>Eukaryota</taxon>
        <taxon>Fungi</taxon>
        <taxon>Dikarya</taxon>
        <taxon>Basidiomycota</taxon>
        <taxon>Agaricomycotina</taxon>
        <taxon>Agaricomycetes</taxon>
        <taxon>Agaricomycetidae</taxon>
        <taxon>Agaricales</taxon>
        <taxon>Agaricineae</taxon>
        <taxon>Psathyrellaceae</taxon>
        <taxon>Coprinopsis</taxon>
    </lineage>
</organism>
<dbReference type="OrthoDB" id="3055571at2759"/>
<proteinExistence type="predicted"/>
<dbReference type="eggNOG" id="ENOG502SJ0B">
    <property type="taxonomic scope" value="Eukaryota"/>
</dbReference>
<dbReference type="Gene3D" id="1.20.58.340">
    <property type="entry name" value="Magnesium transport protein CorA, transmembrane region"/>
    <property type="match status" value="1"/>
</dbReference>
<protein>
    <submittedName>
        <fullName evidence="2">Uncharacterized protein</fullName>
    </submittedName>
</protein>
<dbReference type="KEGG" id="cci:CC1G_08955"/>
<evidence type="ECO:0000256" key="1">
    <source>
        <dbReference type="SAM" id="Phobius"/>
    </source>
</evidence>
<name>A8P4R0_COPC7</name>
<evidence type="ECO:0000313" key="3">
    <source>
        <dbReference type="Proteomes" id="UP000001861"/>
    </source>
</evidence>
<gene>
    <name evidence="2" type="ORF">CC1G_08955</name>
</gene>
<keyword evidence="1" id="KW-0472">Membrane</keyword>
<dbReference type="EMBL" id="AACS02000011">
    <property type="protein sequence ID" value="EAU83018.2"/>
    <property type="molecule type" value="Genomic_DNA"/>
</dbReference>
<dbReference type="VEuPathDB" id="FungiDB:CC1G_08955"/>
<dbReference type="STRING" id="240176.A8P4R0"/>
<dbReference type="RefSeq" id="XP_001838791.2">
    <property type="nucleotide sequence ID" value="XM_001838739.2"/>
</dbReference>
<keyword evidence="3" id="KW-1185">Reference proteome</keyword>
<dbReference type="InParanoid" id="A8P4R0"/>
<feature type="transmembrane region" description="Helical" evidence="1">
    <location>
        <begin position="412"/>
        <end position="437"/>
    </location>
</feature>
<reference evidence="2 3" key="1">
    <citation type="journal article" date="2010" name="Proc. Natl. Acad. Sci. U.S.A.">
        <title>Insights into evolution of multicellular fungi from the assembled chromosomes of the mushroom Coprinopsis cinerea (Coprinus cinereus).</title>
        <authorList>
            <person name="Stajich J.E."/>
            <person name="Wilke S.K."/>
            <person name="Ahren D."/>
            <person name="Au C.H."/>
            <person name="Birren B.W."/>
            <person name="Borodovsky M."/>
            <person name="Burns C."/>
            <person name="Canback B."/>
            <person name="Casselton L.A."/>
            <person name="Cheng C.K."/>
            <person name="Deng J."/>
            <person name="Dietrich F.S."/>
            <person name="Fargo D.C."/>
            <person name="Farman M.L."/>
            <person name="Gathman A.C."/>
            <person name="Goldberg J."/>
            <person name="Guigo R."/>
            <person name="Hoegger P.J."/>
            <person name="Hooker J.B."/>
            <person name="Huggins A."/>
            <person name="James T.Y."/>
            <person name="Kamada T."/>
            <person name="Kilaru S."/>
            <person name="Kodira C."/>
            <person name="Kues U."/>
            <person name="Kupfer D."/>
            <person name="Kwan H.S."/>
            <person name="Lomsadze A."/>
            <person name="Li W."/>
            <person name="Lilly W.W."/>
            <person name="Ma L.J."/>
            <person name="Mackey A.J."/>
            <person name="Manning G."/>
            <person name="Martin F."/>
            <person name="Muraguchi H."/>
            <person name="Natvig D.O."/>
            <person name="Palmerini H."/>
            <person name="Ramesh M.A."/>
            <person name="Rehmeyer C.J."/>
            <person name="Roe B.A."/>
            <person name="Shenoy N."/>
            <person name="Stanke M."/>
            <person name="Ter-Hovhannisyan V."/>
            <person name="Tunlid A."/>
            <person name="Velagapudi R."/>
            <person name="Vision T.J."/>
            <person name="Zeng Q."/>
            <person name="Zolan M.E."/>
            <person name="Pukkila P.J."/>
        </authorList>
    </citation>
    <scope>NUCLEOTIDE SEQUENCE [LARGE SCALE GENOMIC DNA]</scope>
    <source>
        <strain evidence="3">Okayama-7 / 130 / ATCC MYA-4618 / FGSC 9003</strain>
    </source>
</reference>
<keyword evidence="1" id="KW-1133">Transmembrane helix</keyword>
<sequence length="473" mass="52555">MSDSVSVVQVGLDGRPAGIRRGELSANSLDEILGPPGDDPAKYYSLRIVALHYEDPQAQNRNRSSKDELSTARKTREADEVGAIIWLAENLGVSPCFFDGALSYSNSTVLELPPPPPPIEAPRSMPMLESEPADPEKEMQPVEFPSRHWTEALRPEDNSLNGVYITQVTGTWSVVWFSHRLDTDLSTYVIHNSGPEATGNLLRYLFSRDRMPKIPLLAIDSLICNEEKLYREYTTRLEKTWVSLQRLEALRSGSLNQTGEEGVEDLEKAYISVYEMDSAFGNKARVLSLLRQVTNTRVKLAISRAETQWMSVPDATQTLLDNMERTVQARQAVIRDSLTTLSTLMNLKLATTSSQLAADARKDSSSMTTIALLTMFFLPGSFVASLFSTQFARDYQPGDSTSKPNLFHPTAWIYGTIVGVVTLAVFAVWASFHITGLSCWRRMKRKLGGGSSGSKKGEKQSQLPIQYRGMNSV</sequence>
<dbReference type="GeneID" id="6015385"/>
<keyword evidence="1" id="KW-0812">Transmembrane</keyword>
<feature type="transmembrane region" description="Helical" evidence="1">
    <location>
        <begin position="370"/>
        <end position="392"/>
    </location>
</feature>
<accession>A8P4R0</accession>
<evidence type="ECO:0000313" key="2">
    <source>
        <dbReference type="EMBL" id="EAU83018.2"/>
    </source>
</evidence>